<gene>
    <name evidence="2" type="ORF">LKD37_08525</name>
</gene>
<dbReference type="AlphaFoldDB" id="A0AAE3ABK1"/>
<protein>
    <submittedName>
        <fullName evidence="2">Uncharacterized protein</fullName>
    </submittedName>
</protein>
<organism evidence="2 3">
    <name type="scientific">Brotocaccenecus cirricatena</name>
    <dbReference type="NCBI Taxonomy" id="3064195"/>
    <lineage>
        <taxon>Bacteria</taxon>
        <taxon>Bacillati</taxon>
        <taxon>Bacillota</taxon>
        <taxon>Clostridia</taxon>
        <taxon>Eubacteriales</taxon>
        <taxon>Oscillospiraceae</taxon>
        <taxon>Brotocaccenecus</taxon>
    </lineage>
</organism>
<proteinExistence type="predicted"/>
<sequence>MHKAFKACTAVLLALVMTVSLVNGALAAVVRNDDDTISYEPLEQGVYSKGGYTIDKVSHPTLGAGEVDGILTGDLQDRGQSYSWSMAEAGDYVYIGTCYNSTYYIYHNNVKTSLDAMKKAGKLDQNVDTSRAAADFVKVMFGTDTFDETPMSQWTPVIMAVNRYTGEAQVIFRERDILKDYPDIFPAIPLISRA</sequence>
<reference evidence="2" key="1">
    <citation type="submission" date="2021-10" db="EMBL/GenBank/DDBJ databases">
        <title>Anaerobic single-cell dispensing facilitates the cultivation of human gut bacteria.</title>
        <authorList>
            <person name="Afrizal A."/>
        </authorList>
    </citation>
    <scope>NUCLEOTIDE SEQUENCE</scope>
    <source>
        <strain evidence="2">CLA-AA-H272</strain>
    </source>
</reference>
<keyword evidence="3" id="KW-1185">Reference proteome</keyword>
<accession>A0AAE3ABK1</accession>
<dbReference type="RefSeq" id="WP_302928831.1">
    <property type="nucleotide sequence ID" value="NZ_JAJEPW010000021.1"/>
</dbReference>
<evidence type="ECO:0000313" key="3">
    <source>
        <dbReference type="Proteomes" id="UP001199319"/>
    </source>
</evidence>
<name>A0AAE3ABK1_9FIRM</name>
<feature type="signal peptide" evidence="1">
    <location>
        <begin position="1"/>
        <end position="27"/>
    </location>
</feature>
<evidence type="ECO:0000313" key="2">
    <source>
        <dbReference type="EMBL" id="MCC2129556.1"/>
    </source>
</evidence>
<dbReference type="Proteomes" id="UP001199319">
    <property type="component" value="Unassembled WGS sequence"/>
</dbReference>
<dbReference type="EMBL" id="JAJEPW010000021">
    <property type="protein sequence ID" value="MCC2129556.1"/>
    <property type="molecule type" value="Genomic_DNA"/>
</dbReference>
<evidence type="ECO:0000256" key="1">
    <source>
        <dbReference type="SAM" id="SignalP"/>
    </source>
</evidence>
<feature type="chain" id="PRO_5042006999" evidence="1">
    <location>
        <begin position="28"/>
        <end position="194"/>
    </location>
</feature>
<comment type="caution">
    <text evidence="2">The sequence shown here is derived from an EMBL/GenBank/DDBJ whole genome shotgun (WGS) entry which is preliminary data.</text>
</comment>
<keyword evidence="1" id="KW-0732">Signal</keyword>